<proteinExistence type="predicted"/>
<evidence type="ECO:0000313" key="1">
    <source>
        <dbReference type="EMBL" id="KXG24395.1"/>
    </source>
</evidence>
<dbReference type="EMBL" id="CM000766">
    <property type="protein sequence ID" value="KXG24395.1"/>
    <property type="molecule type" value="Genomic_DNA"/>
</dbReference>
<accession>A0A1B6PFP5</accession>
<evidence type="ECO:0000313" key="2">
    <source>
        <dbReference type="Proteomes" id="UP000000768"/>
    </source>
</evidence>
<sequence length="94" mass="10621">MGTAACCFMDFELKAHQRFKEVLNGLADARWSVIESDGVDDAKHQHMEFISQYLTSNIWVGSLILLMESAPKKTDGNWNESIEKTLAKKAIRFG</sequence>
<keyword evidence="2" id="KW-1185">Reference proteome</keyword>
<reference evidence="1 2" key="1">
    <citation type="journal article" date="2009" name="Nature">
        <title>The Sorghum bicolor genome and the diversification of grasses.</title>
        <authorList>
            <person name="Paterson A.H."/>
            <person name="Bowers J.E."/>
            <person name="Bruggmann R."/>
            <person name="Dubchak I."/>
            <person name="Grimwood J."/>
            <person name="Gundlach H."/>
            <person name="Haberer G."/>
            <person name="Hellsten U."/>
            <person name="Mitros T."/>
            <person name="Poliakov A."/>
            <person name="Schmutz J."/>
            <person name="Spannagl M."/>
            <person name="Tang H."/>
            <person name="Wang X."/>
            <person name="Wicker T."/>
            <person name="Bharti A.K."/>
            <person name="Chapman J."/>
            <person name="Feltus F.A."/>
            <person name="Gowik U."/>
            <person name="Grigoriev I.V."/>
            <person name="Lyons E."/>
            <person name="Maher C.A."/>
            <person name="Martis M."/>
            <person name="Narechania A."/>
            <person name="Otillar R.P."/>
            <person name="Penning B.W."/>
            <person name="Salamov A.A."/>
            <person name="Wang Y."/>
            <person name="Zhang L."/>
            <person name="Carpita N.C."/>
            <person name="Freeling M."/>
            <person name="Gingle A.R."/>
            <person name="Hash C.T."/>
            <person name="Keller B."/>
            <person name="Klein P."/>
            <person name="Kresovich S."/>
            <person name="McCann M.C."/>
            <person name="Ming R."/>
            <person name="Peterson D.G."/>
            <person name="Mehboob-ur-Rahman"/>
            <person name="Ware D."/>
            <person name="Westhoff P."/>
            <person name="Mayer K.F."/>
            <person name="Messing J."/>
            <person name="Rokhsar D.S."/>
        </authorList>
    </citation>
    <scope>NUCLEOTIDE SEQUENCE [LARGE SCALE GENOMIC DNA]</scope>
    <source>
        <strain evidence="2">cv. BTx623</strain>
    </source>
</reference>
<dbReference type="Proteomes" id="UP000000768">
    <property type="component" value="Chromosome 7"/>
</dbReference>
<protein>
    <submittedName>
        <fullName evidence="1">Uncharacterized protein</fullName>
    </submittedName>
</protein>
<organism evidence="1 2">
    <name type="scientific">Sorghum bicolor</name>
    <name type="common">Sorghum</name>
    <name type="synonym">Sorghum vulgare</name>
    <dbReference type="NCBI Taxonomy" id="4558"/>
    <lineage>
        <taxon>Eukaryota</taxon>
        <taxon>Viridiplantae</taxon>
        <taxon>Streptophyta</taxon>
        <taxon>Embryophyta</taxon>
        <taxon>Tracheophyta</taxon>
        <taxon>Spermatophyta</taxon>
        <taxon>Magnoliopsida</taxon>
        <taxon>Liliopsida</taxon>
        <taxon>Poales</taxon>
        <taxon>Poaceae</taxon>
        <taxon>PACMAD clade</taxon>
        <taxon>Panicoideae</taxon>
        <taxon>Andropogonodae</taxon>
        <taxon>Andropogoneae</taxon>
        <taxon>Sorghinae</taxon>
        <taxon>Sorghum</taxon>
    </lineage>
</organism>
<name>A0A1B6PFP5_SORBI</name>
<reference evidence="2" key="2">
    <citation type="journal article" date="2018" name="Plant J.">
        <title>The Sorghum bicolor reference genome: improved assembly, gene annotations, a transcriptome atlas, and signatures of genome organization.</title>
        <authorList>
            <person name="McCormick R.F."/>
            <person name="Truong S.K."/>
            <person name="Sreedasyam A."/>
            <person name="Jenkins J."/>
            <person name="Shu S."/>
            <person name="Sims D."/>
            <person name="Kennedy M."/>
            <person name="Amirebrahimi M."/>
            <person name="Weers B.D."/>
            <person name="McKinley B."/>
            <person name="Mattison A."/>
            <person name="Morishige D.T."/>
            <person name="Grimwood J."/>
            <person name="Schmutz J."/>
            <person name="Mullet J.E."/>
        </authorList>
    </citation>
    <scope>NUCLEOTIDE SEQUENCE [LARGE SCALE GENOMIC DNA]</scope>
    <source>
        <strain evidence="2">cv. BTx623</strain>
    </source>
</reference>
<dbReference type="Gramene" id="KXG24395">
    <property type="protein sequence ID" value="KXG24395"/>
    <property type="gene ID" value="SORBI_3007G036500"/>
</dbReference>
<dbReference type="InParanoid" id="A0A1B6PFP5"/>
<dbReference type="AlphaFoldDB" id="A0A1B6PFP5"/>
<gene>
    <name evidence="1" type="ORF">SORBI_3007G036500</name>
</gene>